<evidence type="ECO:0000256" key="5">
    <source>
        <dbReference type="ARBA" id="ARBA00023002"/>
    </source>
</evidence>
<keyword evidence="3" id="KW-0285">Flavoprotein</keyword>
<dbReference type="AlphaFoldDB" id="A0A0A3HYT7"/>
<accession>A0A0A3HYT7</accession>
<organism evidence="7 8">
    <name type="scientific">Ureibacillus manganicus DSM 26584</name>
    <dbReference type="NCBI Taxonomy" id="1384049"/>
    <lineage>
        <taxon>Bacteria</taxon>
        <taxon>Bacillati</taxon>
        <taxon>Bacillota</taxon>
        <taxon>Bacilli</taxon>
        <taxon>Bacillales</taxon>
        <taxon>Caryophanaceae</taxon>
        <taxon>Ureibacillus</taxon>
    </lineage>
</organism>
<evidence type="ECO:0000256" key="2">
    <source>
        <dbReference type="ARBA" id="ARBA00007118"/>
    </source>
</evidence>
<dbReference type="EMBL" id="JPVN01000026">
    <property type="protein sequence ID" value="KGR76415.1"/>
    <property type="molecule type" value="Genomic_DNA"/>
</dbReference>
<dbReference type="PANTHER" id="PTHR43673">
    <property type="entry name" value="NAD(P)H NITROREDUCTASE YDGI-RELATED"/>
    <property type="match status" value="1"/>
</dbReference>
<comment type="cofactor">
    <cofactor evidence="1">
        <name>FMN</name>
        <dbReference type="ChEBI" id="CHEBI:58210"/>
    </cofactor>
</comment>
<dbReference type="Proteomes" id="UP000030416">
    <property type="component" value="Unassembled WGS sequence"/>
</dbReference>
<name>A0A0A3HYT7_9BACL</name>
<keyword evidence="5" id="KW-0560">Oxidoreductase</keyword>
<dbReference type="STRING" id="1384049.CD29_16970"/>
<evidence type="ECO:0000259" key="6">
    <source>
        <dbReference type="Pfam" id="PF00881"/>
    </source>
</evidence>
<dbReference type="SUPFAM" id="SSF55469">
    <property type="entry name" value="FMN-dependent nitroreductase-like"/>
    <property type="match status" value="1"/>
</dbReference>
<evidence type="ECO:0000313" key="7">
    <source>
        <dbReference type="EMBL" id="KGR76415.1"/>
    </source>
</evidence>
<dbReference type="eggNOG" id="COG0778">
    <property type="taxonomic scope" value="Bacteria"/>
</dbReference>
<sequence>MINLEKNYKLDMEKFKKYSFEFGFTKEKRHHEADLIFFYHKIEKGLSLPNPRVGFGEENVEYLLSKLENYVDKYHWDDTSIITLNTLYAYYDFNKDNNLILDDLFNRIEKLSRTLPKENTLSTGGIIELKKEQIDKSGINFKDFAYSRYSIRDFAPGDVNLELIKESVQIAQKTPSVCNRQSSKVYVYSDEVIKKEVLKYQNGNAGFGDRASKILIVTCELKDFRGVIERNQSYIDGGMYSMSLIYALHSLGVGTCALNLSVTNETEQALKRVARIGESEVLLMMIAVGNLPERLKVAASPRREAEEVMTVIYN</sequence>
<dbReference type="GO" id="GO:0016491">
    <property type="term" value="F:oxidoreductase activity"/>
    <property type="evidence" value="ECO:0007669"/>
    <property type="project" value="UniProtKB-KW"/>
</dbReference>
<reference evidence="7 8" key="1">
    <citation type="submission" date="2014-02" db="EMBL/GenBank/DDBJ databases">
        <title>Draft genome sequence of Lysinibacillus manganicus DSM 26584T.</title>
        <authorList>
            <person name="Zhang F."/>
            <person name="Wang G."/>
            <person name="Zhang L."/>
        </authorList>
    </citation>
    <scope>NUCLEOTIDE SEQUENCE [LARGE SCALE GENOMIC DNA]</scope>
    <source>
        <strain evidence="7 8">DSM 26584</strain>
    </source>
</reference>
<evidence type="ECO:0000256" key="3">
    <source>
        <dbReference type="ARBA" id="ARBA00022630"/>
    </source>
</evidence>
<dbReference type="Pfam" id="PF00881">
    <property type="entry name" value="Nitroreductase"/>
    <property type="match status" value="1"/>
</dbReference>
<gene>
    <name evidence="7" type="ORF">CD29_16970</name>
</gene>
<feature type="domain" description="Nitroreductase" evidence="6">
    <location>
        <begin position="147"/>
        <end position="199"/>
    </location>
</feature>
<protein>
    <recommendedName>
        <fullName evidence="6">Nitroreductase domain-containing protein</fullName>
    </recommendedName>
</protein>
<evidence type="ECO:0000313" key="8">
    <source>
        <dbReference type="Proteomes" id="UP000030416"/>
    </source>
</evidence>
<dbReference type="InterPro" id="IPR000415">
    <property type="entry name" value="Nitroreductase-like"/>
</dbReference>
<comment type="caution">
    <text evidence="7">The sequence shown here is derived from an EMBL/GenBank/DDBJ whole genome shotgun (WGS) entry which is preliminary data.</text>
</comment>
<keyword evidence="4" id="KW-0288">FMN</keyword>
<comment type="similarity">
    <text evidence="2">Belongs to the nitroreductase family.</text>
</comment>
<dbReference type="Gene3D" id="3.40.109.10">
    <property type="entry name" value="NADH Oxidase"/>
    <property type="match status" value="1"/>
</dbReference>
<proteinExistence type="inferred from homology"/>
<evidence type="ECO:0000256" key="4">
    <source>
        <dbReference type="ARBA" id="ARBA00022643"/>
    </source>
</evidence>
<evidence type="ECO:0000256" key="1">
    <source>
        <dbReference type="ARBA" id="ARBA00001917"/>
    </source>
</evidence>
<dbReference type="CDD" id="cd02062">
    <property type="entry name" value="Nitro_FMN_reductase"/>
    <property type="match status" value="1"/>
</dbReference>
<dbReference type="PANTHER" id="PTHR43673:SF2">
    <property type="entry name" value="NITROREDUCTASE"/>
    <property type="match status" value="1"/>
</dbReference>
<dbReference type="InterPro" id="IPR029479">
    <property type="entry name" value="Nitroreductase"/>
</dbReference>
<keyword evidence="8" id="KW-1185">Reference proteome</keyword>